<comment type="similarity">
    <text evidence="1">Belongs to the lunapark family.</text>
</comment>
<keyword evidence="1" id="KW-0863">Zinc-finger</keyword>
<dbReference type="Proteomes" id="UP000054144">
    <property type="component" value="Unassembled WGS sequence"/>
</dbReference>
<dbReference type="GO" id="GO:0071788">
    <property type="term" value="P:endoplasmic reticulum tubular network maintenance"/>
    <property type="evidence" value="ECO:0007669"/>
    <property type="project" value="UniProtKB-UniRule"/>
</dbReference>
<dbReference type="GO" id="GO:1903373">
    <property type="term" value="P:positive regulation of endoplasmic reticulum tubular network organization"/>
    <property type="evidence" value="ECO:0007669"/>
    <property type="project" value="UniProtKB-UniRule"/>
</dbReference>
<dbReference type="PANTHER" id="PTHR22166">
    <property type="entry name" value="ENDOPLASMIC RETICULUM JUNCTION FORMATION PROTEIN LUNAPARK"/>
    <property type="match status" value="1"/>
</dbReference>
<dbReference type="InterPro" id="IPR040115">
    <property type="entry name" value="Lnp"/>
</dbReference>
<keyword evidence="1" id="KW-0479">Metal-binding</keyword>
<reference evidence="4 5" key="1">
    <citation type="journal article" date="2015" name="Fungal Genet. Biol.">
        <title>Evolution of novel wood decay mechanisms in Agaricales revealed by the genome sequences of Fistulina hepatica and Cylindrobasidium torrendii.</title>
        <authorList>
            <person name="Floudas D."/>
            <person name="Held B.W."/>
            <person name="Riley R."/>
            <person name="Nagy L.G."/>
            <person name="Koehler G."/>
            <person name="Ransdell A.S."/>
            <person name="Younus H."/>
            <person name="Chow J."/>
            <person name="Chiniquy J."/>
            <person name="Lipzen A."/>
            <person name="Tritt A."/>
            <person name="Sun H."/>
            <person name="Haridas S."/>
            <person name="LaButti K."/>
            <person name="Ohm R.A."/>
            <person name="Kues U."/>
            <person name="Blanchette R.A."/>
            <person name="Grigoriev I.V."/>
            <person name="Minto R.E."/>
            <person name="Hibbett D.S."/>
        </authorList>
    </citation>
    <scope>NUCLEOTIDE SEQUENCE [LARGE SCALE GENOMIC DNA]</scope>
    <source>
        <strain evidence="4 5">ATCC 64428</strain>
    </source>
</reference>
<protein>
    <recommendedName>
        <fullName evidence="1">Endoplasmic reticulum junction formation protein lunapark</fullName>
    </recommendedName>
</protein>
<dbReference type="InterPro" id="IPR019273">
    <property type="entry name" value="Lunapark_Znf"/>
</dbReference>
<comment type="subcellular location">
    <subcellularLocation>
        <location evidence="1">Endoplasmic reticulum membrane</location>
        <topology evidence="1">Multi-pass membrane protein</topology>
    </subcellularLocation>
</comment>
<keyword evidence="1" id="KW-1133">Transmembrane helix</keyword>
<evidence type="ECO:0000259" key="3">
    <source>
        <dbReference type="Pfam" id="PF10058"/>
    </source>
</evidence>
<dbReference type="OrthoDB" id="1725934at2759"/>
<keyword evidence="5" id="KW-1185">Reference proteome</keyword>
<keyword evidence="1" id="KW-0862">Zinc</keyword>
<dbReference type="PANTHER" id="PTHR22166:SF12">
    <property type="entry name" value="ENDOPLASMIC RETICULUM JUNCTION FORMATION PROTEIN LUNAPARK"/>
    <property type="match status" value="1"/>
</dbReference>
<feature type="non-terminal residue" evidence="4">
    <location>
        <position position="1"/>
    </location>
</feature>
<keyword evidence="1" id="KW-0472">Membrane</keyword>
<feature type="domain" description="Lunapark zinc ribbon" evidence="3">
    <location>
        <begin position="196"/>
        <end position="252"/>
    </location>
</feature>
<comment type="function">
    <text evidence="1">Plays a role in determining ER morphology.</text>
</comment>
<evidence type="ECO:0000313" key="4">
    <source>
        <dbReference type="EMBL" id="KIY48335.1"/>
    </source>
</evidence>
<dbReference type="EMBL" id="KN881851">
    <property type="protein sequence ID" value="KIY48335.1"/>
    <property type="molecule type" value="Genomic_DNA"/>
</dbReference>
<dbReference type="GO" id="GO:0098826">
    <property type="term" value="C:endoplasmic reticulum tubular network membrane"/>
    <property type="evidence" value="ECO:0007669"/>
    <property type="project" value="UniProtKB-UniRule"/>
</dbReference>
<gene>
    <name evidence="4" type="ORF">FISHEDRAFT_43606</name>
</gene>
<keyword evidence="1" id="KW-0256">Endoplasmic reticulum</keyword>
<keyword evidence="1" id="KW-0812">Transmembrane</keyword>
<accession>A0A0D7ACH6</accession>
<comment type="domain">
    <text evidence="1">The C4-type zinc finger motif is necessary both for its ER three-way tubular junction localization and formation.</text>
</comment>
<name>A0A0D7ACH6_9AGAR</name>
<proteinExistence type="inferred from homology"/>
<dbReference type="Pfam" id="PF10058">
    <property type="entry name" value="Zn_ribbon_10"/>
    <property type="match status" value="1"/>
</dbReference>
<feature type="compositionally biased region" description="Low complexity" evidence="2">
    <location>
        <begin position="312"/>
        <end position="323"/>
    </location>
</feature>
<evidence type="ECO:0000256" key="1">
    <source>
        <dbReference type="RuleBase" id="RU367073"/>
    </source>
</evidence>
<dbReference type="GO" id="GO:0008270">
    <property type="term" value="F:zinc ion binding"/>
    <property type="evidence" value="ECO:0007669"/>
    <property type="project" value="UniProtKB-KW"/>
</dbReference>
<organism evidence="4 5">
    <name type="scientific">Fistulina hepatica ATCC 64428</name>
    <dbReference type="NCBI Taxonomy" id="1128425"/>
    <lineage>
        <taxon>Eukaryota</taxon>
        <taxon>Fungi</taxon>
        <taxon>Dikarya</taxon>
        <taxon>Basidiomycota</taxon>
        <taxon>Agaricomycotina</taxon>
        <taxon>Agaricomycetes</taxon>
        <taxon>Agaricomycetidae</taxon>
        <taxon>Agaricales</taxon>
        <taxon>Fistulinaceae</taxon>
        <taxon>Fistulina</taxon>
    </lineage>
</organism>
<evidence type="ECO:0000256" key="2">
    <source>
        <dbReference type="SAM" id="MobiDB-lite"/>
    </source>
</evidence>
<sequence>EEEDFDTVLSVIATDIHKREVRLSEIRLRERRLALVVTMYAAAAWFAYVSMWYVGVVPSITGKSKYTSFERAVSGFPVAVGPIVILFLRRIVQLFYARKGDAEESALQARLKEQRAKVEEIKKKTNYYSTRDLLQKYDDTPSVLQTPQRASAPRTPQPQPNGISRPSTAIPVTAALKQQLTSSPAPFVQGPPRKKWYDKLADAILGDDDGTAVPGASRYALICEKCFAHNGLVKEDMWEDAQYICPKCHHFNPSARSKKQASQMGVPISSISPITPSQSVSSAPFIRRPSPSGPSRTPSREPKRAPLPEALDTSSTTDSVDSVMQVDGAEQ</sequence>
<feature type="region of interest" description="Disordered" evidence="2">
    <location>
        <begin position="254"/>
        <end position="331"/>
    </location>
</feature>
<feature type="transmembrane region" description="Helical" evidence="1">
    <location>
        <begin position="33"/>
        <end position="54"/>
    </location>
</feature>
<evidence type="ECO:0000313" key="5">
    <source>
        <dbReference type="Proteomes" id="UP000054144"/>
    </source>
</evidence>
<feature type="compositionally biased region" description="Low complexity" evidence="2">
    <location>
        <begin position="267"/>
        <end position="297"/>
    </location>
</feature>
<dbReference type="AlphaFoldDB" id="A0A0D7ACH6"/>
<feature type="transmembrane region" description="Helical" evidence="1">
    <location>
        <begin position="74"/>
        <end position="92"/>
    </location>
</feature>
<feature type="region of interest" description="Disordered" evidence="2">
    <location>
        <begin position="143"/>
        <end position="167"/>
    </location>
</feature>